<dbReference type="CDD" id="cd18081">
    <property type="entry name" value="RlmH-like"/>
    <property type="match status" value="1"/>
</dbReference>
<comment type="similarity">
    <text evidence="4 5">Belongs to the RNA methyltransferase RlmH family.</text>
</comment>
<dbReference type="PANTHER" id="PTHR33603">
    <property type="entry name" value="METHYLTRANSFERASE"/>
    <property type="match status" value="1"/>
</dbReference>
<dbReference type="GO" id="GO:0070038">
    <property type="term" value="F:rRNA (pseudouridine-N3-)-methyltransferase activity"/>
    <property type="evidence" value="ECO:0007669"/>
    <property type="project" value="UniProtKB-UniRule"/>
</dbReference>
<comment type="subunit">
    <text evidence="5">Homodimer.</text>
</comment>
<dbReference type="InterPro" id="IPR003742">
    <property type="entry name" value="RlmH-like"/>
</dbReference>
<evidence type="ECO:0000313" key="8">
    <source>
        <dbReference type="Proteomes" id="UP000065734"/>
    </source>
</evidence>
<evidence type="ECO:0000256" key="4">
    <source>
        <dbReference type="ARBA" id="ARBA00038303"/>
    </source>
</evidence>
<reference evidence="6" key="1">
    <citation type="journal article" date="2015" name="Genome Announc.">
        <title>Complete Genome Sequence of the Bacteriochlorophyll b-Producing Photosynthetic Bacterium Blastochloris viridis.</title>
        <authorList>
            <person name="Tsukatani Y."/>
            <person name="Hirose Y."/>
            <person name="Harada J."/>
            <person name="Misawa N."/>
            <person name="Mori K."/>
            <person name="Inoue K."/>
            <person name="Tamiaki H."/>
        </authorList>
    </citation>
    <scope>NUCLEOTIDE SEQUENCE [LARGE SCALE GENOMIC DNA]</scope>
    <source>
        <strain evidence="6">DSM 133</strain>
    </source>
</reference>
<dbReference type="NCBIfam" id="NF000991">
    <property type="entry name" value="PRK00103.2-5"/>
    <property type="match status" value="1"/>
</dbReference>
<dbReference type="Pfam" id="PF02590">
    <property type="entry name" value="SPOUT_MTase"/>
    <property type="match status" value="1"/>
</dbReference>
<name>A0A0H5B9I5_BLAVI</name>
<dbReference type="OrthoDB" id="9806643at2"/>
<keyword evidence="5" id="KW-0963">Cytoplasm</keyword>
<evidence type="ECO:0000256" key="1">
    <source>
        <dbReference type="ARBA" id="ARBA00022603"/>
    </source>
</evidence>
<dbReference type="RefSeq" id="WP_055038562.1">
    <property type="nucleotide sequence ID" value="NZ_AP014854.2"/>
</dbReference>
<dbReference type="HAMAP" id="MF_00658">
    <property type="entry name" value="23SrRNA_methyltr_H"/>
    <property type="match status" value="1"/>
</dbReference>
<dbReference type="GO" id="GO:0005737">
    <property type="term" value="C:cytoplasm"/>
    <property type="evidence" value="ECO:0007669"/>
    <property type="project" value="UniProtKB-SubCell"/>
</dbReference>
<comment type="catalytic activity">
    <reaction evidence="5">
        <text>pseudouridine(1915) in 23S rRNA + S-adenosyl-L-methionine = N(3)-methylpseudouridine(1915) in 23S rRNA + S-adenosyl-L-homocysteine + H(+)</text>
        <dbReference type="Rhea" id="RHEA:42752"/>
        <dbReference type="Rhea" id="RHEA-COMP:10221"/>
        <dbReference type="Rhea" id="RHEA-COMP:10222"/>
        <dbReference type="ChEBI" id="CHEBI:15378"/>
        <dbReference type="ChEBI" id="CHEBI:57856"/>
        <dbReference type="ChEBI" id="CHEBI:59789"/>
        <dbReference type="ChEBI" id="CHEBI:65314"/>
        <dbReference type="ChEBI" id="CHEBI:74486"/>
        <dbReference type="EC" id="2.1.1.177"/>
    </reaction>
</comment>
<dbReference type="EMBL" id="AP014854">
    <property type="protein sequence ID" value="BAR98875.1"/>
    <property type="molecule type" value="Genomic_DNA"/>
</dbReference>
<feature type="binding site" evidence="5">
    <location>
        <begin position="127"/>
        <end position="132"/>
    </location>
    <ligand>
        <name>S-adenosyl-L-methionine</name>
        <dbReference type="ChEBI" id="CHEBI:59789"/>
    </ligand>
</feature>
<reference evidence="7" key="2">
    <citation type="submission" date="2015-11" db="EMBL/GenBank/DDBJ databases">
        <authorList>
            <person name="Zhang Y."/>
            <person name="Guo Z."/>
        </authorList>
    </citation>
    <scope>NUCLEOTIDE SEQUENCE</scope>
    <source>
        <strain evidence="7">1</strain>
    </source>
</reference>
<accession>A0A0H5B9I5</accession>
<dbReference type="PANTHER" id="PTHR33603:SF1">
    <property type="entry name" value="RIBOSOMAL RNA LARGE SUBUNIT METHYLTRANSFERASE H"/>
    <property type="match status" value="1"/>
</dbReference>
<feature type="binding site" evidence="5">
    <location>
        <position position="108"/>
    </location>
    <ligand>
        <name>S-adenosyl-L-methionine</name>
        <dbReference type="ChEBI" id="CHEBI:59789"/>
    </ligand>
</feature>
<dbReference type="STRING" id="1079.BVIR_60"/>
<keyword evidence="5" id="KW-0698">rRNA processing</keyword>
<keyword evidence="1 5" id="KW-0489">Methyltransferase</keyword>
<dbReference type="AlphaFoldDB" id="A0A0H5B9I5"/>
<dbReference type="Gene3D" id="3.40.1280.10">
    <property type="match status" value="1"/>
</dbReference>
<sequence>MRIVIVAVGRLKSGAERELETRYLERARALGRGLALAPVDLTELSESAARRAEARIDEEAVRIAAALPAGASVIALDERGKSLASTDFAAHIGRARDSGRGTLAFVIGGPDGLAEALRARAELVVSFGALTWPHQLVRVLLAEQVYRAMTILSGHPYHRA</sequence>
<reference evidence="8" key="3">
    <citation type="journal article" date="2016" name="Genome Announc.">
        <title>Revised genome sequence of the purple photosynthetic bacterium Blastochloris viridis.</title>
        <authorList>
            <person name="Liu L.N."/>
            <person name="Faulkner M."/>
            <person name="Liu X."/>
            <person name="Huang F."/>
            <person name="Darby A.C."/>
            <person name="Hall N."/>
        </authorList>
    </citation>
    <scope>NUCLEOTIDE SEQUENCE [LARGE SCALE GENOMIC DNA]</scope>
    <source>
        <strain evidence="8">ATCC 19567 / DSM 133 / F</strain>
    </source>
</reference>
<dbReference type="PIRSF" id="PIRSF004505">
    <property type="entry name" value="MT_bac"/>
    <property type="match status" value="1"/>
</dbReference>
<organism evidence="7 8">
    <name type="scientific">Blastochloris viridis</name>
    <name type="common">Rhodopseudomonas viridis</name>
    <dbReference type="NCBI Taxonomy" id="1079"/>
    <lineage>
        <taxon>Bacteria</taxon>
        <taxon>Pseudomonadati</taxon>
        <taxon>Pseudomonadota</taxon>
        <taxon>Alphaproteobacteria</taxon>
        <taxon>Hyphomicrobiales</taxon>
        <taxon>Blastochloridaceae</taxon>
        <taxon>Blastochloris</taxon>
    </lineage>
</organism>
<evidence type="ECO:0000313" key="7">
    <source>
        <dbReference type="EMBL" id="CUU43799.1"/>
    </source>
</evidence>
<dbReference type="InterPro" id="IPR029028">
    <property type="entry name" value="Alpha/beta_knot_MTases"/>
</dbReference>
<comment type="function">
    <text evidence="5">Specifically methylates the pseudouridine at position 1915 (m3Psi1915) in 23S rRNA.</text>
</comment>
<keyword evidence="8" id="KW-1185">Reference proteome</keyword>
<dbReference type="InterPro" id="IPR029026">
    <property type="entry name" value="tRNA_m1G_MTases_N"/>
</dbReference>
<dbReference type="EMBL" id="LN907867">
    <property type="protein sequence ID" value="CUU43799.1"/>
    <property type="molecule type" value="Genomic_DNA"/>
</dbReference>
<dbReference type="PATRIC" id="fig|1079.7.peg.2983"/>
<evidence type="ECO:0000256" key="3">
    <source>
        <dbReference type="ARBA" id="ARBA00022691"/>
    </source>
</evidence>
<evidence type="ECO:0000256" key="5">
    <source>
        <dbReference type="HAMAP-Rule" id="MF_00658"/>
    </source>
</evidence>
<dbReference type="NCBIfam" id="NF000989">
    <property type="entry name" value="PRK00103.2-3"/>
    <property type="match status" value="1"/>
</dbReference>
<gene>
    <name evidence="5 7" type="primary">rlmH</name>
    <name evidence="6" type="ORF">BV133_1282</name>
    <name evidence="7" type="ORF">BVIRIDIS_28260</name>
</gene>
<evidence type="ECO:0000313" key="6">
    <source>
        <dbReference type="EMBL" id="BAR98875.1"/>
    </source>
</evidence>
<evidence type="ECO:0000256" key="2">
    <source>
        <dbReference type="ARBA" id="ARBA00022679"/>
    </source>
</evidence>
<dbReference type="SUPFAM" id="SSF75217">
    <property type="entry name" value="alpha/beta knot"/>
    <property type="match status" value="1"/>
</dbReference>
<keyword evidence="3 5" id="KW-0949">S-adenosyl-L-methionine</keyword>
<dbReference type="Proteomes" id="UP000065734">
    <property type="component" value="Chromosome I"/>
</dbReference>
<comment type="subcellular location">
    <subcellularLocation>
        <location evidence="5">Cytoplasm</location>
    </subcellularLocation>
</comment>
<dbReference type="EC" id="2.1.1.177" evidence="5"/>
<keyword evidence="2 5" id="KW-0808">Transferase</keyword>
<protein>
    <recommendedName>
        <fullName evidence="5">Ribosomal RNA large subunit methyltransferase H</fullName>
        <ecNumber evidence="5">2.1.1.177</ecNumber>
    </recommendedName>
    <alternativeName>
        <fullName evidence="5">23S rRNA (pseudouridine1915-N3)-methyltransferase</fullName>
    </alternativeName>
    <alternativeName>
        <fullName evidence="5">23S rRNA m3Psi1915 methyltransferase</fullName>
    </alternativeName>
    <alternativeName>
        <fullName evidence="5">rRNA (pseudouridine-N3-)-methyltransferase RlmH</fullName>
    </alternativeName>
</protein>
<proteinExistence type="inferred from homology"/>
<feature type="binding site" evidence="5">
    <location>
        <position position="76"/>
    </location>
    <ligand>
        <name>S-adenosyl-L-methionine</name>
        <dbReference type="ChEBI" id="CHEBI:59789"/>
    </ligand>
</feature>